<dbReference type="RefSeq" id="WP_091410663.1">
    <property type="nucleotide sequence ID" value="NZ_LT629749.1"/>
</dbReference>
<dbReference type="InterPro" id="IPR011008">
    <property type="entry name" value="Dimeric_a/b-barrel"/>
</dbReference>
<dbReference type="STRING" id="546871.SAMN04488543_0963"/>
<dbReference type="Gene3D" id="3.30.70.1060">
    <property type="entry name" value="Dimeric alpha+beta barrel"/>
    <property type="match status" value="1"/>
</dbReference>
<dbReference type="AlphaFoldDB" id="A0A1H1NZG3"/>
<proteinExistence type="inferred from homology"/>
<name>A0A1H1NZG3_9ACTN</name>
<dbReference type="OrthoDB" id="3784582at2"/>
<keyword evidence="4" id="KW-1185">Reference proteome</keyword>
<sequence length="117" mass="12471">MKVLVLLTETDPDAWDRATEAERTAVFAAHDSFSTAVADRGSIVGGEALARTSEARTLRTVDGQRQVTDGPYAETVEQLGGFYLLDVDSVGTAVDLCRLLPAGYTIEVRPAVEIDAG</sequence>
<protein>
    <submittedName>
        <fullName evidence="3">Uncharacterized conserved protein</fullName>
    </submittedName>
</protein>
<dbReference type="PANTHER" id="PTHR35174">
    <property type="entry name" value="BLL7171 PROTEIN-RELATED"/>
    <property type="match status" value="1"/>
</dbReference>
<dbReference type="SUPFAM" id="SSF54909">
    <property type="entry name" value="Dimeric alpha+beta barrel"/>
    <property type="match status" value="1"/>
</dbReference>
<organism evidence="3 4">
    <name type="scientific">Friedmanniella luteola</name>
    <dbReference type="NCBI Taxonomy" id="546871"/>
    <lineage>
        <taxon>Bacteria</taxon>
        <taxon>Bacillati</taxon>
        <taxon>Actinomycetota</taxon>
        <taxon>Actinomycetes</taxon>
        <taxon>Propionibacteriales</taxon>
        <taxon>Nocardioidaceae</taxon>
        <taxon>Friedmanniella</taxon>
    </lineage>
</organism>
<evidence type="ECO:0000256" key="1">
    <source>
        <dbReference type="ARBA" id="ARBA00007689"/>
    </source>
</evidence>
<dbReference type="PANTHER" id="PTHR35174:SF3">
    <property type="entry name" value="BLL7171 PROTEIN"/>
    <property type="match status" value="1"/>
</dbReference>
<accession>A0A1H1NZG3</accession>
<comment type="similarity">
    <text evidence="1">Belongs to the YciI family.</text>
</comment>
<evidence type="ECO:0000313" key="4">
    <source>
        <dbReference type="Proteomes" id="UP000199092"/>
    </source>
</evidence>
<gene>
    <name evidence="3" type="ORF">SAMN04488543_0963</name>
</gene>
<reference evidence="3 4" key="1">
    <citation type="submission" date="2016-10" db="EMBL/GenBank/DDBJ databases">
        <authorList>
            <person name="de Groot N.N."/>
        </authorList>
    </citation>
    <scope>NUCLEOTIDE SEQUENCE [LARGE SCALE GENOMIC DNA]</scope>
    <source>
        <strain evidence="3 4">DSM 21741</strain>
    </source>
</reference>
<evidence type="ECO:0000313" key="3">
    <source>
        <dbReference type="EMBL" id="SDS04170.1"/>
    </source>
</evidence>
<dbReference type="Pfam" id="PF03795">
    <property type="entry name" value="YCII"/>
    <property type="match status" value="1"/>
</dbReference>
<evidence type="ECO:0000259" key="2">
    <source>
        <dbReference type="Pfam" id="PF03795"/>
    </source>
</evidence>
<dbReference type="EMBL" id="LT629749">
    <property type="protein sequence ID" value="SDS04170.1"/>
    <property type="molecule type" value="Genomic_DNA"/>
</dbReference>
<feature type="domain" description="YCII-related" evidence="2">
    <location>
        <begin position="6"/>
        <end position="103"/>
    </location>
</feature>
<dbReference type="Proteomes" id="UP000199092">
    <property type="component" value="Chromosome I"/>
</dbReference>
<dbReference type="InterPro" id="IPR005545">
    <property type="entry name" value="YCII"/>
</dbReference>